<reference evidence="2" key="1">
    <citation type="submission" date="2022-02" db="EMBL/GenBank/DDBJ databases">
        <title>Crop Bioprotection Bacillus Genome Sequencing.</title>
        <authorList>
            <person name="Dunlap C."/>
        </authorList>
    </citation>
    <scope>NUCLEOTIDE SEQUENCE</scope>
    <source>
        <strain evidence="2">M18B4</strain>
    </source>
</reference>
<dbReference type="SUPFAM" id="SSF51261">
    <property type="entry name" value="Duplicated hybrid motif"/>
    <property type="match status" value="1"/>
</dbReference>
<protein>
    <submittedName>
        <fullName evidence="2">M23 family metallopeptidase</fullName>
    </submittedName>
</protein>
<dbReference type="Pfam" id="PF01551">
    <property type="entry name" value="Peptidase_M23"/>
    <property type="match status" value="1"/>
</dbReference>
<gene>
    <name evidence="2" type="ORF">MOC45_03180</name>
</gene>
<dbReference type="Proteomes" id="UP001070352">
    <property type="component" value="Unassembled WGS sequence"/>
</dbReference>
<dbReference type="Gene3D" id="2.70.70.10">
    <property type="entry name" value="Glucose Permease (Domain IIA)"/>
    <property type="match status" value="1"/>
</dbReference>
<sequence length="1162" mass="129883">MTNVFDKDTPAKQLLHDVMRKVNALGHEPRVVIELDKVSYVPGMRSKFEVWDRIRSASLEKVQSNAEMTSPLTEEPTTVTSGGESGDRFEYIKCAFNRWAKAYRLPTQAYYFFLAVAKHETAFGTLGQGKPEKGSFIVGYGCPGACDYTYSGIDTQAKFAAKRYADAMGSRFSKINSSNNMTASDIDYFHEGGDKGYGKWVWSADGANWKIRVKQYYDIIRSQALQGSSKWNCKEAGSIGSSTSSSISANTAKKECSTCGEEEVYSIENQGIEIYNSTSDSSKPVFPIEGMSFSGDAKLSSPHGLRGGRMHKGIDITSKSSGSAGVDGRWVVAAWDGTVQRAYKSTSYGNVVMMKHPNGYGTVYAHMKDGSLQVRSGQKIKAGTRIGRVGNTGGSFGSHLHFEVWKNQWVYGGNGHLDGYPILTGAQKIAAGSSGSSTIEKEIVHNIKFNKCFDKNADLSSNWIGKENIKHFTSLTTGERYIGFSGNVKKGQVKDFGYKHNFSADGYYEYAYFANLKDEDSVTVTYDGLVVKRYTKSNNTVKPTYESPIYGKYSVSDQKGVNSHILDFTIDNVSGEAEFGIKCFKVVEVENAYVKESIVARKRDVWLDTGAFVYETTFAIENDITEWEVSTHFDSRVGTARFTLDNKLGTYSPTYTRTTVFPENRRDSDMSYYEQGAVRHVLSEATPVRIYAGYGENLVRVFTGRIKGEIEEDSEASTISINCVDMYDELEEHVFDRILTFPRRDEIHGDEKEPVVMWVKSAIVHNIVNESGLIGWRVVEDDLEYPDAVIEETYYIDIDRGGKTAVVWDSKKREYVKKKISTVKDAYGYKNPYVQAIDFTEGTRASDAIQELIGDLMYRAYCDRYGTFRLENIRNLTAVDAKWEFIDSENLHSLTSSVDHSRVRNHLMIVGSGGQIEHFVDKDLLISTKGKMRTAKVVSEWVDESYGSNARGMKEDIAEKLFFDMKRQARTYNAVVKGNPMIEVLDGAYVYDQTTSTAGYYIVKGNRLVGNKEGMVNFLEMTWQDTDSYYKDKPIYNIPPETSPEDVEGENKVACGQTVKSGNGSSSFTHKVTKAGYVYVEWEMYEAKDRIAIYTGSKKRFALDKPVSHGDGGPIGFYYRPSDGEIKVKINEGGVSYGTGWKYTLYCPGTAPKSVVSKARIV</sequence>
<proteinExistence type="predicted"/>
<evidence type="ECO:0000313" key="3">
    <source>
        <dbReference type="Proteomes" id="UP001070352"/>
    </source>
</evidence>
<feature type="domain" description="M23ase beta-sheet core" evidence="1">
    <location>
        <begin position="309"/>
        <end position="408"/>
    </location>
</feature>
<organism evidence="2 3">
    <name type="scientific">Bacillus spizizenii</name>
    <name type="common">Bacillus subtilis subsp. spizizenii</name>
    <dbReference type="NCBI Taxonomy" id="96241"/>
    <lineage>
        <taxon>Bacteria</taxon>
        <taxon>Bacillati</taxon>
        <taxon>Bacillota</taxon>
        <taxon>Bacilli</taxon>
        <taxon>Bacillales</taxon>
        <taxon>Bacillaceae</taxon>
        <taxon>Bacillus</taxon>
    </lineage>
</organism>
<dbReference type="PANTHER" id="PTHR21666">
    <property type="entry name" value="PEPTIDASE-RELATED"/>
    <property type="match status" value="1"/>
</dbReference>
<dbReference type="InterPro" id="IPR050570">
    <property type="entry name" value="Cell_wall_metabolism_enzyme"/>
</dbReference>
<dbReference type="InterPro" id="IPR011055">
    <property type="entry name" value="Dup_hybrid_motif"/>
</dbReference>
<evidence type="ECO:0000313" key="2">
    <source>
        <dbReference type="EMBL" id="MCY8119616.1"/>
    </source>
</evidence>
<dbReference type="PANTHER" id="PTHR21666:SF270">
    <property type="entry name" value="MUREIN HYDROLASE ACTIVATOR ENVC"/>
    <property type="match status" value="1"/>
</dbReference>
<dbReference type="InterPro" id="IPR016047">
    <property type="entry name" value="M23ase_b-sheet_dom"/>
</dbReference>
<evidence type="ECO:0000259" key="1">
    <source>
        <dbReference type="Pfam" id="PF01551"/>
    </source>
</evidence>
<name>A0A9Q4DNE7_BACSC</name>
<comment type="caution">
    <text evidence="2">The sequence shown here is derived from an EMBL/GenBank/DDBJ whole genome shotgun (WGS) entry which is preliminary data.</text>
</comment>
<dbReference type="CDD" id="cd12797">
    <property type="entry name" value="M23_peptidase"/>
    <property type="match status" value="1"/>
</dbReference>
<dbReference type="GO" id="GO:0004222">
    <property type="term" value="F:metalloendopeptidase activity"/>
    <property type="evidence" value="ECO:0007669"/>
    <property type="project" value="TreeGrafter"/>
</dbReference>
<dbReference type="AlphaFoldDB" id="A0A9Q4DNE7"/>
<dbReference type="EMBL" id="JALANJ010000003">
    <property type="protein sequence ID" value="MCY8119616.1"/>
    <property type="molecule type" value="Genomic_DNA"/>
</dbReference>
<accession>A0A9Q4DNE7</accession>